<dbReference type="EMBL" id="AP014938">
    <property type="protein sequence ID" value="BAS19297.1"/>
    <property type="molecule type" value="Genomic_DNA"/>
</dbReference>
<dbReference type="Proteomes" id="UP000066203">
    <property type="component" value="Chromosome"/>
</dbReference>
<proteinExistence type="predicted"/>
<dbReference type="AlphaFoldDB" id="A0A0K2RXJ4"/>
<accession>A0A0K2RXJ4</accession>
<evidence type="ECO:0000313" key="2">
    <source>
        <dbReference type="Proteomes" id="UP000066203"/>
    </source>
</evidence>
<reference evidence="2" key="1">
    <citation type="submission" date="2015-08" db="EMBL/GenBank/DDBJ databases">
        <title>Complete genome sequence of Rothia mucilaginosa strain NUM-Rm6536.</title>
        <authorList>
            <person name="Nambu T."/>
        </authorList>
    </citation>
    <scope>NUCLEOTIDE SEQUENCE [LARGE SCALE GENOMIC DNA]</scope>
    <source>
        <strain evidence="2">NUM-Rm6536</strain>
    </source>
</reference>
<protein>
    <submittedName>
        <fullName evidence="1">Uncharacterized protein</fullName>
    </submittedName>
</protein>
<sequence length="235" mass="27109">MVRIRLVIARLPRPHRKELRNTGQQAAVIVFLARVRKIRTVDTNHIEPARLQRTRRNCHLRGEVVITEPDTVIPAVACHRNHVRENRASHNLSRSRVCLIQSNVRLAVVPAHDIRVENMVTLNRQSCILPRLINRRNAVAVRRLIRLRVAHRGQRNSRRATRIFIRRIGVRLRLIGRVVSQHHIEEGTLRNHHPLLRDIKSERDAPIRIIVGLTLSTEVGNLAAVLRLRKAIAIT</sequence>
<evidence type="ECO:0000313" key="1">
    <source>
        <dbReference type="EMBL" id="BAS19297.1"/>
    </source>
</evidence>
<gene>
    <name evidence="1" type="ORF">RM6536_0050</name>
</gene>
<organism evidence="1">
    <name type="scientific">Rothia mucilaginosa</name>
    <dbReference type="NCBI Taxonomy" id="43675"/>
    <lineage>
        <taxon>Bacteria</taxon>
        <taxon>Bacillati</taxon>
        <taxon>Actinomycetota</taxon>
        <taxon>Actinomycetes</taxon>
        <taxon>Micrococcales</taxon>
        <taxon>Micrococcaceae</taxon>
        <taxon>Rothia</taxon>
    </lineage>
</organism>
<name>A0A0K2RXJ4_9MICC</name>